<feature type="chain" id="PRO_5014966984" evidence="1">
    <location>
        <begin position="32"/>
        <end position="73"/>
    </location>
</feature>
<name>A0A2M4B7J4_9DIPT</name>
<dbReference type="AlphaFoldDB" id="A0A2M4B7J4"/>
<evidence type="ECO:0000313" key="2">
    <source>
        <dbReference type="EMBL" id="MBW48961.1"/>
    </source>
</evidence>
<reference evidence="2" key="1">
    <citation type="submission" date="2018-01" db="EMBL/GenBank/DDBJ databases">
        <title>An insight into the sialome of Amazonian anophelines.</title>
        <authorList>
            <person name="Ribeiro J.M."/>
            <person name="Scarpassa V."/>
            <person name="Calvo E."/>
        </authorList>
    </citation>
    <scope>NUCLEOTIDE SEQUENCE</scope>
    <source>
        <tissue evidence="2">Salivary glands</tissue>
    </source>
</reference>
<keyword evidence="1" id="KW-0732">Signal</keyword>
<evidence type="ECO:0000256" key="1">
    <source>
        <dbReference type="SAM" id="SignalP"/>
    </source>
</evidence>
<proteinExistence type="predicted"/>
<sequence length="73" mass="8106">MGGEYRCGGSLVFLMELVIASYCSLVAPCRCHSFTALDNRLNFMSSSFVSLLNDLRARLRDRVSRSFLPAGIN</sequence>
<feature type="signal peptide" evidence="1">
    <location>
        <begin position="1"/>
        <end position="31"/>
    </location>
</feature>
<accession>A0A2M4B7J4</accession>
<dbReference type="EMBL" id="GGFK01015640">
    <property type="protein sequence ID" value="MBW48961.1"/>
    <property type="molecule type" value="Transcribed_RNA"/>
</dbReference>
<protein>
    <submittedName>
        <fullName evidence="2">Putative secreted protein</fullName>
    </submittedName>
</protein>
<organism evidence="2">
    <name type="scientific">Anopheles triannulatus</name>
    <dbReference type="NCBI Taxonomy" id="58253"/>
    <lineage>
        <taxon>Eukaryota</taxon>
        <taxon>Metazoa</taxon>
        <taxon>Ecdysozoa</taxon>
        <taxon>Arthropoda</taxon>
        <taxon>Hexapoda</taxon>
        <taxon>Insecta</taxon>
        <taxon>Pterygota</taxon>
        <taxon>Neoptera</taxon>
        <taxon>Endopterygota</taxon>
        <taxon>Diptera</taxon>
        <taxon>Nematocera</taxon>
        <taxon>Culicoidea</taxon>
        <taxon>Culicidae</taxon>
        <taxon>Anophelinae</taxon>
        <taxon>Anopheles</taxon>
    </lineage>
</organism>